<evidence type="ECO:0000256" key="2">
    <source>
        <dbReference type="ARBA" id="ARBA00022801"/>
    </source>
</evidence>
<reference evidence="4" key="1">
    <citation type="submission" date="2023-06" db="EMBL/GenBank/DDBJ databases">
        <title>Genome-scale phylogeny and comparative genomics of the fungal order Sordariales.</title>
        <authorList>
            <consortium name="Lawrence Berkeley National Laboratory"/>
            <person name="Hensen N."/>
            <person name="Bonometti L."/>
            <person name="Westerberg I."/>
            <person name="Brannstrom I.O."/>
            <person name="Guillou S."/>
            <person name="Cros-Aarteil S."/>
            <person name="Calhoun S."/>
            <person name="Haridas S."/>
            <person name="Kuo A."/>
            <person name="Mondo S."/>
            <person name="Pangilinan J."/>
            <person name="Riley R."/>
            <person name="Labutti K."/>
            <person name="Andreopoulos B."/>
            <person name="Lipzen A."/>
            <person name="Chen C."/>
            <person name="Yanf M."/>
            <person name="Daum C."/>
            <person name="Ng V."/>
            <person name="Clum A."/>
            <person name="Steindorff A."/>
            <person name="Ohm R."/>
            <person name="Martin F."/>
            <person name="Silar P."/>
            <person name="Natvig D."/>
            <person name="Lalanne C."/>
            <person name="Gautier V."/>
            <person name="Ament-Velasquez S.L."/>
            <person name="Kruys A."/>
            <person name="Hutchinson M.I."/>
            <person name="Powell A.J."/>
            <person name="Barry K."/>
            <person name="Miller A.N."/>
            <person name="Grigoriev I.V."/>
            <person name="Debuchy R."/>
            <person name="Gladieux P."/>
            <person name="Thoren M.H."/>
            <person name="Johannesson H."/>
        </authorList>
    </citation>
    <scope>NUCLEOTIDE SEQUENCE</scope>
    <source>
        <strain evidence="4">PSN4</strain>
    </source>
</reference>
<evidence type="ECO:0000259" key="3">
    <source>
        <dbReference type="Pfam" id="PF00135"/>
    </source>
</evidence>
<dbReference type="EMBL" id="MU839857">
    <property type="protein sequence ID" value="KAK1749510.1"/>
    <property type="molecule type" value="Genomic_DNA"/>
</dbReference>
<proteinExistence type="inferred from homology"/>
<dbReference type="AlphaFoldDB" id="A0AAJ0B0N0"/>
<dbReference type="InterPro" id="IPR002018">
    <property type="entry name" value="CarbesteraseB"/>
</dbReference>
<comment type="caution">
    <text evidence="4">The sequence shown here is derived from an EMBL/GenBank/DDBJ whole genome shotgun (WGS) entry which is preliminary data.</text>
</comment>
<dbReference type="Pfam" id="PF00135">
    <property type="entry name" value="COesterase"/>
    <property type="match status" value="1"/>
</dbReference>
<protein>
    <submittedName>
        <fullName evidence="4">Alpha/Beta hydrolase protein</fullName>
    </submittedName>
</protein>
<dbReference type="InterPro" id="IPR029058">
    <property type="entry name" value="AB_hydrolase_fold"/>
</dbReference>
<dbReference type="SUPFAM" id="SSF53474">
    <property type="entry name" value="alpha/beta-Hydrolases"/>
    <property type="match status" value="1"/>
</dbReference>
<comment type="similarity">
    <text evidence="1">Belongs to the type-B carboxylesterase/lipase family.</text>
</comment>
<dbReference type="PROSITE" id="PS00122">
    <property type="entry name" value="CARBOXYLESTERASE_B_1"/>
    <property type="match status" value="1"/>
</dbReference>
<dbReference type="Proteomes" id="UP001239445">
    <property type="component" value="Unassembled WGS sequence"/>
</dbReference>
<dbReference type="PANTHER" id="PTHR11559">
    <property type="entry name" value="CARBOXYLESTERASE"/>
    <property type="match status" value="1"/>
</dbReference>
<organism evidence="4 5">
    <name type="scientific">Echria macrotheca</name>
    <dbReference type="NCBI Taxonomy" id="438768"/>
    <lineage>
        <taxon>Eukaryota</taxon>
        <taxon>Fungi</taxon>
        <taxon>Dikarya</taxon>
        <taxon>Ascomycota</taxon>
        <taxon>Pezizomycotina</taxon>
        <taxon>Sordariomycetes</taxon>
        <taxon>Sordariomycetidae</taxon>
        <taxon>Sordariales</taxon>
        <taxon>Schizotheciaceae</taxon>
        <taxon>Echria</taxon>
    </lineage>
</organism>
<evidence type="ECO:0000313" key="4">
    <source>
        <dbReference type="EMBL" id="KAK1749510.1"/>
    </source>
</evidence>
<dbReference type="InterPro" id="IPR019826">
    <property type="entry name" value="Carboxylesterase_B_AS"/>
</dbReference>
<evidence type="ECO:0000256" key="1">
    <source>
        <dbReference type="ARBA" id="ARBA00005964"/>
    </source>
</evidence>
<evidence type="ECO:0000313" key="5">
    <source>
        <dbReference type="Proteomes" id="UP001239445"/>
    </source>
</evidence>
<feature type="domain" description="Carboxylesterase type B" evidence="3">
    <location>
        <begin position="166"/>
        <end position="689"/>
    </location>
</feature>
<dbReference type="PROSITE" id="PS51257">
    <property type="entry name" value="PROKAR_LIPOPROTEIN"/>
    <property type="match status" value="1"/>
</dbReference>
<dbReference type="GO" id="GO:0016787">
    <property type="term" value="F:hydrolase activity"/>
    <property type="evidence" value="ECO:0007669"/>
    <property type="project" value="UniProtKB-KW"/>
</dbReference>
<accession>A0AAJ0B0N0</accession>
<keyword evidence="2 4" id="KW-0378">Hydrolase</keyword>
<sequence length="722" mass="77916">MEATNSRGLWAIAATFLACAISGADGLWLGGGLTILSKNNLDGAENNGAAAILVSQPAPYSSAVTACNLLGETLWAPEKGNFSDSVSSGLAYQVYQGIAAKDQIYWISKADANATKCRGIDTSGKVFDLDCLSEAPILCTQSAPISTKTFANNSLSWQLNHFVGNTQLTGYRDYHTFKFRGVRYADKAPRFTYSKAASFEDAGEVDATNAGADCSQPIGEVKNGSSEDCLFANIWTPYLPRMGDSKAKIRTHLKPVMLYYYGGGMTSGSGKNPNTDGTNLASRGDVVVVSVNYRVGSIGFLNLNDGVHKGNYAVSDMVSALEWIHKYIEYFGGDPTRVTIFGESAGGMAVHLLLGVAKAKGLFQRAIMQSSVDGYPAEGTILKYFGYDTLEHNYDTVTKSVLRQAGCLNATDKMACLDKLSGFELVNLGTNANSVVIDGTYLTYRELVVNDTAASLATGVDVMAGVNRDESGIDIADADAYPTSNTTLAAWFDAQVSRHSPIPDNSSAILGLDKPANISIFSGQQNLTTASSLTPAQILKTAVRIVTDSIFTCYNLAKSYSAAKHGAFNSTYFFTFNRTYSQNTGYTRPWCQAPRTAARPDGDPDGEYLKCHASEQMVVFATERRGGFADRDGFDVPFMQLVVDYWASFARTGDPNPERAYLVARGHEHTLQQVEKTGRWEQVDAKKPTMRLLQWNGAQVPFGEGEVCAALGAPLDVFERGK</sequence>
<dbReference type="Gene3D" id="3.40.50.1820">
    <property type="entry name" value="alpha/beta hydrolase"/>
    <property type="match status" value="1"/>
</dbReference>
<gene>
    <name evidence="4" type="ORF">QBC47DRAFT_441766</name>
</gene>
<name>A0AAJ0B0N0_9PEZI</name>
<dbReference type="InterPro" id="IPR050309">
    <property type="entry name" value="Type-B_Carboxylest/Lipase"/>
</dbReference>
<keyword evidence="5" id="KW-1185">Reference proteome</keyword>